<keyword evidence="1" id="KW-0479">Metal-binding</keyword>
<evidence type="ECO:0000256" key="2">
    <source>
        <dbReference type="ARBA" id="ARBA00023004"/>
    </source>
</evidence>
<feature type="domain" description="Non-haem dioxygenase N-terminal" evidence="5">
    <location>
        <begin position="73"/>
        <end position="176"/>
    </location>
</feature>
<evidence type="ECO:0000313" key="6">
    <source>
        <dbReference type="EMBL" id="KAH9311611.1"/>
    </source>
</evidence>
<dbReference type="OMA" id="CFPKNWP"/>
<evidence type="ECO:0000313" key="7">
    <source>
        <dbReference type="Proteomes" id="UP000824469"/>
    </source>
</evidence>
<sequence>MSSIEVHQQGSSSSSNGVCGSTAPPPTPSQGACSSASSSAILNNDAFSAFFERSLGIANLVLPTKITVQDRDLPVIDLSGERELVVRKIAAAAAELGCFQVVNHGVPSHIVERAEEECKRLFRLPFEKKEEICRSLHSGSPLGFEDDSTACVSQESFCLQKDADQMQAFITNIWPEGCVNFSRAVGEYCVALEKVSGEILDLLLQGLVGEDKWLARSYFTAQVTSENASLVCITKQKVVPIKSEQSPRIKHCHPYILSTRYQSIDSSYAYHLYVDRSWVRVIPHPASLMVTLGDILKVWSNGKYKSVIGSPVGVGGREEEKEKEEEEEEEENILYCTGMALVYSPLRDSTISPIAEVLDSDDKKA</sequence>
<evidence type="ECO:0000256" key="1">
    <source>
        <dbReference type="ARBA" id="ARBA00022723"/>
    </source>
</evidence>
<feature type="region of interest" description="Disordered" evidence="3">
    <location>
        <begin position="1"/>
        <end position="35"/>
    </location>
</feature>
<reference evidence="6 7" key="1">
    <citation type="journal article" date="2021" name="Nat. Plants">
        <title>The Taxus genome provides insights into paclitaxel biosynthesis.</title>
        <authorList>
            <person name="Xiong X."/>
            <person name="Gou J."/>
            <person name="Liao Q."/>
            <person name="Li Y."/>
            <person name="Zhou Q."/>
            <person name="Bi G."/>
            <person name="Li C."/>
            <person name="Du R."/>
            <person name="Wang X."/>
            <person name="Sun T."/>
            <person name="Guo L."/>
            <person name="Liang H."/>
            <person name="Lu P."/>
            <person name="Wu Y."/>
            <person name="Zhang Z."/>
            <person name="Ro D.K."/>
            <person name="Shang Y."/>
            <person name="Huang S."/>
            <person name="Yan J."/>
        </authorList>
    </citation>
    <scope>NUCLEOTIDE SEQUENCE [LARGE SCALE GENOMIC DNA]</scope>
    <source>
        <strain evidence="6">Ta-2019</strain>
    </source>
</reference>
<dbReference type="EMBL" id="JAHRHJ020000006">
    <property type="protein sequence ID" value="KAH9311611.1"/>
    <property type="molecule type" value="Genomic_DNA"/>
</dbReference>
<keyword evidence="7" id="KW-1185">Reference proteome</keyword>
<gene>
    <name evidence="6" type="ORF">KI387_026646</name>
</gene>
<dbReference type="Pfam" id="PF14226">
    <property type="entry name" value="DIOX_N"/>
    <property type="match status" value="1"/>
</dbReference>
<dbReference type="PANTHER" id="PTHR34945">
    <property type="entry name" value="2-OXOGLUTARATE (2OG) AND FE(II)-DEPENDENT OXYGENASE SUPERFAMILY PROTEIN"/>
    <property type="match status" value="1"/>
</dbReference>
<dbReference type="Proteomes" id="UP000824469">
    <property type="component" value="Unassembled WGS sequence"/>
</dbReference>
<dbReference type="InterPro" id="IPR026992">
    <property type="entry name" value="DIOX_N"/>
</dbReference>
<name>A0AA38FW69_TAXCH</name>
<dbReference type="AlphaFoldDB" id="A0AA38FW69"/>
<feature type="compositionally biased region" description="Low complexity" evidence="3">
    <location>
        <begin position="1"/>
        <end position="21"/>
    </location>
</feature>
<comment type="caution">
    <text evidence="6">The sequence shown here is derived from an EMBL/GenBank/DDBJ whole genome shotgun (WGS) entry which is preliminary data.</text>
</comment>
<evidence type="ECO:0000256" key="3">
    <source>
        <dbReference type="SAM" id="MobiDB-lite"/>
    </source>
</evidence>
<proteinExistence type="predicted"/>
<dbReference type="Gene3D" id="2.60.120.330">
    <property type="entry name" value="B-lactam Antibiotic, Isopenicillin N Synthase, Chain"/>
    <property type="match status" value="1"/>
</dbReference>
<organism evidence="6 7">
    <name type="scientific">Taxus chinensis</name>
    <name type="common">Chinese yew</name>
    <name type="synonym">Taxus wallichiana var. chinensis</name>
    <dbReference type="NCBI Taxonomy" id="29808"/>
    <lineage>
        <taxon>Eukaryota</taxon>
        <taxon>Viridiplantae</taxon>
        <taxon>Streptophyta</taxon>
        <taxon>Embryophyta</taxon>
        <taxon>Tracheophyta</taxon>
        <taxon>Spermatophyta</taxon>
        <taxon>Pinopsida</taxon>
        <taxon>Pinidae</taxon>
        <taxon>Conifers II</taxon>
        <taxon>Cupressales</taxon>
        <taxon>Taxaceae</taxon>
        <taxon>Taxus</taxon>
    </lineage>
</organism>
<accession>A0AA38FW69</accession>
<evidence type="ECO:0000259" key="5">
    <source>
        <dbReference type="Pfam" id="PF14226"/>
    </source>
</evidence>
<keyword evidence="2" id="KW-0408">Iron</keyword>
<dbReference type="Pfam" id="PF03171">
    <property type="entry name" value="2OG-FeII_Oxy"/>
    <property type="match status" value="1"/>
</dbReference>
<feature type="non-terminal residue" evidence="6">
    <location>
        <position position="1"/>
    </location>
</feature>
<feature type="domain" description="Isopenicillin N synthase-like Fe(2+) 2OG dioxygenase" evidence="4">
    <location>
        <begin position="250"/>
        <end position="307"/>
    </location>
</feature>
<dbReference type="GO" id="GO:0046872">
    <property type="term" value="F:metal ion binding"/>
    <property type="evidence" value="ECO:0007669"/>
    <property type="project" value="UniProtKB-KW"/>
</dbReference>
<dbReference type="InterPro" id="IPR027443">
    <property type="entry name" value="IPNS-like_sf"/>
</dbReference>
<dbReference type="SUPFAM" id="SSF51197">
    <property type="entry name" value="Clavaminate synthase-like"/>
    <property type="match status" value="1"/>
</dbReference>
<protein>
    <submittedName>
        <fullName evidence="6">Uncharacterized protein</fullName>
    </submittedName>
</protein>
<dbReference type="InterPro" id="IPR044861">
    <property type="entry name" value="IPNS-like_FE2OG_OXY"/>
</dbReference>
<evidence type="ECO:0000259" key="4">
    <source>
        <dbReference type="Pfam" id="PF03171"/>
    </source>
</evidence>
<dbReference type="PANTHER" id="PTHR34945:SF2">
    <property type="entry name" value="2-OXOGLUTARATE (2OG) AND FE(II)-DEPENDENT OXYGENASE SUPERFAMILY PROTEIN"/>
    <property type="match status" value="1"/>
</dbReference>